<dbReference type="InterPro" id="IPR052894">
    <property type="entry name" value="AsmA-related"/>
</dbReference>
<feature type="region of interest" description="Disordered" evidence="1">
    <location>
        <begin position="883"/>
        <end position="913"/>
    </location>
</feature>
<proteinExistence type="predicted"/>
<evidence type="ECO:0000313" key="3">
    <source>
        <dbReference type="EMBL" id="USE76998.1"/>
    </source>
</evidence>
<organism evidence="3 4">
    <name type="scientific">Cupriavidus gilardii</name>
    <dbReference type="NCBI Taxonomy" id="82541"/>
    <lineage>
        <taxon>Bacteria</taxon>
        <taxon>Pseudomonadati</taxon>
        <taxon>Pseudomonadota</taxon>
        <taxon>Betaproteobacteria</taxon>
        <taxon>Burkholderiales</taxon>
        <taxon>Burkholderiaceae</taxon>
        <taxon>Cupriavidus</taxon>
    </lineage>
</organism>
<keyword evidence="4" id="KW-1185">Reference proteome</keyword>
<dbReference type="InterPro" id="IPR008023">
    <property type="entry name" value="DUF748"/>
</dbReference>
<feature type="region of interest" description="Disordered" evidence="1">
    <location>
        <begin position="1214"/>
        <end position="1235"/>
    </location>
</feature>
<dbReference type="PANTHER" id="PTHR30441:SF8">
    <property type="entry name" value="DUF748 DOMAIN-CONTAINING PROTEIN"/>
    <property type="match status" value="1"/>
</dbReference>
<dbReference type="InterPro" id="IPR036737">
    <property type="entry name" value="OmpA-like_sf"/>
</dbReference>
<dbReference type="EMBL" id="CP098735">
    <property type="protein sequence ID" value="USE76998.1"/>
    <property type="molecule type" value="Genomic_DNA"/>
</dbReference>
<dbReference type="Proteomes" id="UP001056648">
    <property type="component" value="Chromosome 1"/>
</dbReference>
<evidence type="ECO:0000256" key="2">
    <source>
        <dbReference type="SAM" id="Phobius"/>
    </source>
</evidence>
<evidence type="ECO:0000256" key="1">
    <source>
        <dbReference type="SAM" id="MobiDB-lite"/>
    </source>
</evidence>
<feature type="transmembrane region" description="Helical" evidence="2">
    <location>
        <begin position="20"/>
        <end position="41"/>
    </location>
</feature>
<dbReference type="Pfam" id="PF05359">
    <property type="entry name" value="DUF748"/>
    <property type="match status" value="3"/>
</dbReference>
<keyword evidence="2" id="KW-0472">Membrane</keyword>
<gene>
    <name evidence="3" type="ORF">NDR89_06970</name>
</gene>
<evidence type="ECO:0000313" key="4">
    <source>
        <dbReference type="Proteomes" id="UP001056648"/>
    </source>
</evidence>
<dbReference type="PANTHER" id="PTHR30441">
    <property type="entry name" value="DUF748 DOMAIN-CONTAINING PROTEIN"/>
    <property type="match status" value="1"/>
</dbReference>
<feature type="compositionally biased region" description="Low complexity" evidence="1">
    <location>
        <begin position="890"/>
        <end position="913"/>
    </location>
</feature>
<keyword evidence="2" id="KW-0812">Transmembrane</keyword>
<dbReference type="RefSeq" id="WP_252251562.1">
    <property type="nucleotide sequence ID" value="NZ_CP098735.1"/>
</dbReference>
<dbReference type="Gene3D" id="3.30.1330.60">
    <property type="entry name" value="OmpA-like domain"/>
    <property type="match status" value="1"/>
</dbReference>
<sequence length="1342" mass="140986">MAFKISMQAATATPRRRTGLRVAGGIAAAVAIFGLAGYFGGPPLIRSLAASQASEALGRKVTIGTAQVRPFSLAATVGDVTIFEPDGTTPMLTLGSADIDASIASLWRLAPVVDAVHIDRLAVHVVREADGRLSVDDIRDRLEARPKGPDDGEPARFSINNIALTESSLRFDDKMLGETQRVDHLTVTLPFLSNLPHDVNIVTQPTISAHINGSPLAVSGTMLPFADAREAKLNLDLNGLDLVRFMPFAPRLTDAEVKAGKLDTRLVVGFRQQQDQQQIEVSGTASLREADVRKRDGTPLLQAGNLTVDIARLAPADNLIHLRGVTLDGLDVRALRRADGTLDLATAFLPRATATAPAAAQPAAPAAAASASASASASAPATASASGSAPLASASAPAASAPAAAQTAQTARPAADAKPWRYTIDRVALKQARVALRDEAAFSGPGTLALGPIDVQIDGLSGDSDKPARLDATLAVADGQTIAHQGALSLRDATLAGTLRANGLRPQTFAAWFPGELRIELGQSALDAELNYRMWWAAPAFALSLDNSRVAMSNVHVALRDPVAAARVAAAPVDQAAARRGEQRARQRGDLVGDKLPLVSADKLTLDGLRFDLAAQSLQVAQIGLSHPQFAAVRDHRGELVEASRIWVAQSRAASGKAARASTAAARTNAAAAPAKPWQVEVGSIAIDGGKLRLTDYQPAAANGNRPVVHQLRGIDVKTGAVRWPLAATPIALKAKAESGRRGVLSLDGTVQPTLPALQMRVDAKQLDLAPFQPYLADRFNAALRAGNATVNGKLAVAVPSGKPVAATFAGTAQLSNVRTVDRLNGEDFIRWRSLGLSGIDFHMDDSKGPLRLALGQIALNDFYARVILNANGRLNLQDVVSGGAQQGQPAPTTSLTQASTAPAPASAPQAQSASATVAASASAPAAPSTKGTAAGPQIRIGGVKIDKGNINFSDFFVKPNYTANLTGMHGSISKVSTGDPAPADLVLEGRLDDDAPVTISGKLNPLGEQLYLDIAAKAAGVELTRLTPYATKYAGYPITKGKMTVDVAYKIENGQLNASNHLFLDQLTFGDKVDSPTATKLPVLLAVSLLKDRNGVIDVNLPVSGSLSDPEFSIGGVIVRVIINLLTKAITSPFSLIASAFGGGDELGYVEFAPGSANLTDAGRKKVETLGKALNDRPGLRLEITGRIDPATDAAGARRAWLDEQVAEQKVRELRQSAREQRAADDEDGEQGAKVTVSPQEYPKYLEAVYRRSSIKKPRNLIGMAKSLPTAEMEALLLQNAPVTDSGLRQLAERRALTVKQALEREGKVPEARLFLTAPKLDTDGIKDKGSPNRVDFTIRQ</sequence>
<reference evidence="3" key="1">
    <citation type="submission" date="2022-06" db="EMBL/GenBank/DDBJ databases">
        <title>Complete genome sequence and characterization of Cupriavidus gilardii QJ1 isolated from contaminating cells.</title>
        <authorList>
            <person name="Qi J."/>
        </authorList>
    </citation>
    <scope>NUCLEOTIDE SEQUENCE</scope>
    <source>
        <strain evidence="3">QJ1</strain>
    </source>
</reference>
<keyword evidence="2" id="KW-1133">Transmembrane helix</keyword>
<accession>A0ABY4VJ22</accession>
<feature type="compositionally biased region" description="Basic and acidic residues" evidence="1">
    <location>
        <begin position="1214"/>
        <end position="1225"/>
    </location>
</feature>
<name>A0ABY4VJ22_9BURK</name>
<protein>
    <submittedName>
        <fullName evidence="3">DUF748 domain-containing protein</fullName>
    </submittedName>
</protein>